<evidence type="ECO:0000256" key="2">
    <source>
        <dbReference type="SAM" id="SignalP"/>
    </source>
</evidence>
<evidence type="ECO:0000313" key="4">
    <source>
        <dbReference type="Proteomes" id="UP001280581"/>
    </source>
</evidence>
<gene>
    <name evidence="3" type="ORF">GRF29_28g66420</name>
</gene>
<sequence>MKRLIVSLLVGCQHASAQRGYKPKPDIPDSDPIDPPSIPEGYGPGPGGDLFKVEDGKTVYAGDVPLPSSGPVQTQMTYLEHDVKKKVGKEAATLFVEQLASALLGAGAAATTSNLSIRTTSMDMVAFAPCIQYASKLSHCANATSGFYNKRDRGNQSYCLCYWTAGDVVGYTTEFDEHASLCQEYLTSVGSYSAVASAMGGSSFIGTSFCDPGIKETKGLLSPGEWVSDETQGGTAPLLTPSDKRILTVSAPVAPTPRMYTT</sequence>
<keyword evidence="4" id="KW-1185">Reference proteome</keyword>
<protein>
    <submittedName>
        <fullName evidence="3">Uncharacterized protein</fullName>
    </submittedName>
</protein>
<evidence type="ECO:0000313" key="3">
    <source>
        <dbReference type="EMBL" id="KAK3213481.1"/>
    </source>
</evidence>
<organism evidence="3 4">
    <name type="scientific">Pseudopithomyces chartarum</name>
    <dbReference type="NCBI Taxonomy" id="1892770"/>
    <lineage>
        <taxon>Eukaryota</taxon>
        <taxon>Fungi</taxon>
        <taxon>Dikarya</taxon>
        <taxon>Ascomycota</taxon>
        <taxon>Pezizomycotina</taxon>
        <taxon>Dothideomycetes</taxon>
        <taxon>Pleosporomycetidae</taxon>
        <taxon>Pleosporales</taxon>
        <taxon>Massarineae</taxon>
        <taxon>Didymosphaeriaceae</taxon>
        <taxon>Pseudopithomyces</taxon>
    </lineage>
</organism>
<accession>A0AAN6M395</accession>
<feature type="region of interest" description="Disordered" evidence="1">
    <location>
        <begin position="17"/>
        <end position="47"/>
    </location>
</feature>
<dbReference type="Proteomes" id="UP001280581">
    <property type="component" value="Unassembled WGS sequence"/>
</dbReference>
<evidence type="ECO:0000256" key="1">
    <source>
        <dbReference type="SAM" id="MobiDB-lite"/>
    </source>
</evidence>
<dbReference type="EMBL" id="WVTA01000004">
    <property type="protein sequence ID" value="KAK3213481.1"/>
    <property type="molecule type" value="Genomic_DNA"/>
</dbReference>
<keyword evidence="2" id="KW-0732">Signal</keyword>
<proteinExistence type="predicted"/>
<reference evidence="3 4" key="1">
    <citation type="submission" date="2021-02" db="EMBL/GenBank/DDBJ databases">
        <title>Genome assembly of Pseudopithomyces chartarum.</title>
        <authorList>
            <person name="Jauregui R."/>
            <person name="Singh J."/>
            <person name="Voisey C."/>
        </authorList>
    </citation>
    <scope>NUCLEOTIDE SEQUENCE [LARGE SCALE GENOMIC DNA]</scope>
    <source>
        <strain evidence="3 4">AGR01</strain>
    </source>
</reference>
<dbReference type="AlphaFoldDB" id="A0AAN6M395"/>
<feature type="signal peptide" evidence="2">
    <location>
        <begin position="1"/>
        <end position="17"/>
    </location>
</feature>
<comment type="caution">
    <text evidence="3">The sequence shown here is derived from an EMBL/GenBank/DDBJ whole genome shotgun (WGS) entry which is preliminary data.</text>
</comment>
<feature type="chain" id="PRO_5042912931" evidence="2">
    <location>
        <begin position="18"/>
        <end position="262"/>
    </location>
</feature>
<name>A0AAN6M395_9PLEO</name>